<dbReference type="EMBL" id="RCHU01001198">
    <property type="protein sequence ID" value="TKR68862.1"/>
    <property type="molecule type" value="Genomic_DNA"/>
</dbReference>
<evidence type="ECO:0008006" key="3">
    <source>
        <dbReference type="Google" id="ProtNLM"/>
    </source>
</evidence>
<proteinExistence type="predicted"/>
<dbReference type="AlphaFoldDB" id="A0A4U5MIB0"/>
<feature type="compositionally biased region" description="Low complexity" evidence="1">
    <location>
        <begin position="172"/>
        <end position="185"/>
    </location>
</feature>
<comment type="caution">
    <text evidence="2">The sequence shown here is derived from an EMBL/GenBank/DDBJ whole genome shotgun (WGS) entry which is preliminary data.</text>
</comment>
<feature type="region of interest" description="Disordered" evidence="1">
    <location>
        <begin position="171"/>
        <end position="323"/>
    </location>
</feature>
<reference evidence="2" key="1">
    <citation type="submission" date="2018-10" db="EMBL/GenBank/DDBJ databases">
        <title>Population genomic analysis revealed the cold adaptation of white poplar.</title>
        <authorList>
            <person name="Liu Y.-J."/>
        </authorList>
    </citation>
    <scope>NUCLEOTIDE SEQUENCE [LARGE SCALE GENOMIC DNA]</scope>
    <source>
        <strain evidence="2">PAL-ZL1</strain>
    </source>
</reference>
<name>A0A4U5MIB0_POPAL</name>
<accession>A0A4U5MIB0</accession>
<feature type="compositionally biased region" description="Polar residues" evidence="1">
    <location>
        <begin position="255"/>
        <end position="267"/>
    </location>
</feature>
<sequence length="444" mass="49055">MFILNTLTRLRLDSLKLFFTTLTKMVAGGELILKEAKLAEESLNSDGDGLLALEDLVGLMEEGGEEKLHDLREAFSLDQICDPCYTADNPITKNSSESDQSLLAHPPSTNSQDISVSVNETPNSAMSNGTAKLSMPSSSEESLVTADDRLVEKSLDSDQFFMVLPKRKSQDISISVSETSNSSSNETDKVSNPPYSTESPVIVDNPIAKNNMDSDQSLTAPPVTKSQDIVSEENSYDCQAWRGSDSDDDFFSVRNDYSNASSRQSGMKGSPQPDEISDSKREPYPTKGGKKFVDLVYDRNSTPPAIQERKQRKSKQEASPIDENKRLAELLQDPSWSDHKSSTTVLKETKLVEFFQDSHWSQEIACTRATRFPSTKGDGKLRADVEAKHLSPRDGTSTVTTPRSRARYVSGNLKRENIARDTYCCFPSWSPIRGSQGEEKACPS</sequence>
<dbReference type="PANTHER" id="PTHR34280:SF17">
    <property type="entry name" value="PROTEIN WAVE"/>
    <property type="match status" value="1"/>
</dbReference>
<feature type="region of interest" description="Disordered" evidence="1">
    <location>
        <begin position="91"/>
        <end position="144"/>
    </location>
</feature>
<evidence type="ECO:0000256" key="1">
    <source>
        <dbReference type="SAM" id="MobiDB-lite"/>
    </source>
</evidence>
<dbReference type="STRING" id="43335.A0A4U5MIB0"/>
<organism evidence="2">
    <name type="scientific">Populus alba</name>
    <name type="common">White poplar</name>
    <dbReference type="NCBI Taxonomy" id="43335"/>
    <lineage>
        <taxon>Eukaryota</taxon>
        <taxon>Viridiplantae</taxon>
        <taxon>Streptophyta</taxon>
        <taxon>Embryophyta</taxon>
        <taxon>Tracheophyta</taxon>
        <taxon>Spermatophyta</taxon>
        <taxon>Magnoliopsida</taxon>
        <taxon>eudicotyledons</taxon>
        <taxon>Gunneridae</taxon>
        <taxon>Pentapetalae</taxon>
        <taxon>rosids</taxon>
        <taxon>fabids</taxon>
        <taxon>Malpighiales</taxon>
        <taxon>Salicaceae</taxon>
        <taxon>Saliceae</taxon>
        <taxon>Populus</taxon>
    </lineage>
</organism>
<feature type="compositionally biased region" description="Polar residues" evidence="1">
    <location>
        <begin position="211"/>
        <end position="229"/>
    </location>
</feature>
<dbReference type="InterPro" id="IPR038947">
    <property type="entry name" value="At3g27210-like"/>
</dbReference>
<evidence type="ECO:0000313" key="2">
    <source>
        <dbReference type="EMBL" id="TKR68862.1"/>
    </source>
</evidence>
<feature type="compositionally biased region" description="Polar residues" evidence="1">
    <location>
        <begin position="91"/>
        <end position="142"/>
    </location>
</feature>
<protein>
    <recommendedName>
        <fullName evidence="3">EF-hand domain-containing protein</fullName>
    </recommendedName>
</protein>
<dbReference type="PANTHER" id="PTHR34280">
    <property type="entry name" value="OS01G0920100 PROTEIN"/>
    <property type="match status" value="1"/>
</dbReference>
<gene>
    <name evidence="2" type="ORF">D5086_0000308020</name>
</gene>